<feature type="region of interest" description="Disordered" evidence="5">
    <location>
        <begin position="251"/>
        <end position="317"/>
    </location>
</feature>
<keyword evidence="4" id="KW-0539">Nucleus</keyword>
<keyword evidence="2" id="KW-0238">DNA-binding</keyword>
<accession>A0A8D7FJ04</accession>
<feature type="compositionally biased region" description="Basic and acidic residues" evidence="5">
    <location>
        <begin position="270"/>
        <end position="280"/>
    </location>
</feature>
<dbReference type="SUPFAM" id="SSF46689">
    <property type="entry name" value="Homeodomain-like"/>
    <property type="match status" value="1"/>
</dbReference>
<sequence>MATSGSAISRRSSPSERDMVEEDGEDSPRNGGSSSNSTVEENDRKVAVRQYVRSKNPRLRWTPDLHLCFVHAVERLGGKDRATPKLVLQLMNVKGLSIAHVKSHLQMYRSKNEDSGHANPRNLMQGGQPHAYSLSHLPLLHAFHQRPNSKSSFPIKTPLHFFWLRSLSRPDDVSWGSHRYWMPNQILARAMATTGSGSYTEMILGEKSRITSNQDTGKGSETQLFHDHTGHKPRETESCYFRTRIEERRQVRREAGDHEPDLALSLHTGPRQEKRPKTWEEEQVDSNLSLALFPPSSSSLDIWSRDDAKASSRSTAG</sequence>
<feature type="compositionally biased region" description="Low complexity" evidence="5">
    <location>
        <begin position="286"/>
        <end position="300"/>
    </location>
</feature>
<dbReference type="InterPro" id="IPR046955">
    <property type="entry name" value="PHR1-like"/>
</dbReference>
<organism evidence="7">
    <name type="scientific">Musa acuminata subsp. malaccensis</name>
    <name type="common">Wild banana</name>
    <name type="synonym">Musa malaccensis</name>
    <dbReference type="NCBI Taxonomy" id="214687"/>
    <lineage>
        <taxon>Eukaryota</taxon>
        <taxon>Viridiplantae</taxon>
        <taxon>Streptophyta</taxon>
        <taxon>Embryophyta</taxon>
        <taxon>Tracheophyta</taxon>
        <taxon>Spermatophyta</taxon>
        <taxon>Magnoliopsida</taxon>
        <taxon>Liliopsida</taxon>
        <taxon>Zingiberales</taxon>
        <taxon>Musaceae</taxon>
        <taxon>Musa</taxon>
    </lineage>
</organism>
<evidence type="ECO:0000313" key="7">
    <source>
        <dbReference type="EMBL" id="CAG1857575.1"/>
    </source>
</evidence>
<evidence type="ECO:0000256" key="3">
    <source>
        <dbReference type="ARBA" id="ARBA00023163"/>
    </source>
</evidence>
<dbReference type="GO" id="GO:0003677">
    <property type="term" value="F:DNA binding"/>
    <property type="evidence" value="ECO:0007669"/>
    <property type="project" value="UniProtKB-KW"/>
</dbReference>
<keyword evidence="1" id="KW-0805">Transcription regulation</keyword>
<name>A0A8D7FJ04_MUSAM</name>
<dbReference type="EMBL" id="HG996473">
    <property type="protein sequence ID" value="CAG1857575.1"/>
    <property type="molecule type" value="Genomic_DNA"/>
</dbReference>
<feature type="compositionally biased region" description="Polar residues" evidence="5">
    <location>
        <begin position="211"/>
        <end position="223"/>
    </location>
</feature>
<protein>
    <submittedName>
        <fullName evidence="7">(wild Malaysian banana) hypothetical protein</fullName>
    </submittedName>
</protein>
<reference evidence="7" key="1">
    <citation type="submission" date="2021-03" db="EMBL/GenBank/DDBJ databases">
        <authorList>
            <consortium name="Genoscope - CEA"/>
            <person name="William W."/>
        </authorList>
    </citation>
    <scope>NUCLEOTIDE SEQUENCE</scope>
    <source>
        <strain evidence="7">Doubled-haploid Pahang</strain>
    </source>
</reference>
<dbReference type="PROSITE" id="PS51294">
    <property type="entry name" value="HTH_MYB"/>
    <property type="match status" value="1"/>
</dbReference>
<evidence type="ECO:0000256" key="1">
    <source>
        <dbReference type="ARBA" id="ARBA00023015"/>
    </source>
</evidence>
<feature type="region of interest" description="Disordered" evidence="5">
    <location>
        <begin position="211"/>
        <end position="234"/>
    </location>
</feature>
<keyword evidence="3" id="KW-0804">Transcription</keyword>
<evidence type="ECO:0000256" key="2">
    <source>
        <dbReference type="ARBA" id="ARBA00023125"/>
    </source>
</evidence>
<feature type="compositionally biased region" description="Basic and acidic residues" evidence="5">
    <location>
        <begin position="251"/>
        <end position="261"/>
    </location>
</feature>
<dbReference type="PANTHER" id="PTHR31314">
    <property type="entry name" value="MYB FAMILY TRANSCRIPTION FACTOR PHL7-LIKE"/>
    <property type="match status" value="1"/>
</dbReference>
<dbReference type="AlphaFoldDB" id="A0A8D7FJ04"/>
<feature type="region of interest" description="Disordered" evidence="5">
    <location>
        <begin position="1"/>
        <end position="45"/>
    </location>
</feature>
<dbReference type="GO" id="GO:0003700">
    <property type="term" value="F:DNA-binding transcription factor activity"/>
    <property type="evidence" value="ECO:0007669"/>
    <property type="project" value="InterPro"/>
</dbReference>
<dbReference type="PANTHER" id="PTHR31314:SF164">
    <property type="entry name" value="HTH MYB-TYPE DOMAIN-CONTAINING PROTEIN"/>
    <property type="match status" value="1"/>
</dbReference>
<dbReference type="NCBIfam" id="TIGR01557">
    <property type="entry name" value="myb_SHAQKYF"/>
    <property type="match status" value="1"/>
</dbReference>
<proteinExistence type="predicted"/>
<dbReference type="InterPro" id="IPR001005">
    <property type="entry name" value="SANT/Myb"/>
</dbReference>
<feature type="compositionally biased region" description="Low complexity" evidence="5">
    <location>
        <begin position="1"/>
        <end position="12"/>
    </location>
</feature>
<dbReference type="FunFam" id="1.10.10.60:FF:000002">
    <property type="entry name" value="Myb family transcription factor"/>
    <property type="match status" value="1"/>
</dbReference>
<evidence type="ECO:0000256" key="5">
    <source>
        <dbReference type="SAM" id="MobiDB-lite"/>
    </source>
</evidence>
<dbReference type="Pfam" id="PF00249">
    <property type="entry name" value="Myb_DNA-binding"/>
    <property type="match status" value="1"/>
</dbReference>
<dbReference type="InterPro" id="IPR006447">
    <property type="entry name" value="Myb_dom_plants"/>
</dbReference>
<dbReference type="InterPro" id="IPR017930">
    <property type="entry name" value="Myb_dom"/>
</dbReference>
<dbReference type="InterPro" id="IPR009057">
    <property type="entry name" value="Homeodomain-like_sf"/>
</dbReference>
<feature type="compositionally biased region" description="Basic and acidic residues" evidence="5">
    <location>
        <begin position="224"/>
        <end position="234"/>
    </location>
</feature>
<evidence type="ECO:0000256" key="4">
    <source>
        <dbReference type="ARBA" id="ARBA00023242"/>
    </source>
</evidence>
<feature type="compositionally biased region" description="Polar residues" evidence="5">
    <location>
        <begin position="30"/>
        <end position="39"/>
    </location>
</feature>
<feature type="domain" description="HTH myb-type" evidence="6">
    <location>
        <begin position="58"/>
        <end position="113"/>
    </location>
</feature>
<dbReference type="Gene3D" id="1.10.10.60">
    <property type="entry name" value="Homeodomain-like"/>
    <property type="match status" value="1"/>
</dbReference>
<evidence type="ECO:0000259" key="6">
    <source>
        <dbReference type="PROSITE" id="PS51294"/>
    </source>
</evidence>
<gene>
    <name evidence="7" type="ORF">GSMUA_30630.1</name>
</gene>